<dbReference type="OrthoDB" id="7511268at2"/>
<dbReference type="KEGG" id="azm:DM194_09735"/>
<feature type="chain" id="PRO_5015960312" evidence="1">
    <location>
        <begin position="24"/>
        <end position="104"/>
    </location>
</feature>
<proteinExistence type="predicted"/>
<protein>
    <submittedName>
        <fullName evidence="2">Uncharacterized protein</fullName>
    </submittedName>
</protein>
<name>A0A2U9S582_9PROT</name>
<dbReference type="EMBL" id="CP029829">
    <property type="protein sequence ID" value="AWU94522.1"/>
    <property type="molecule type" value="Genomic_DNA"/>
</dbReference>
<keyword evidence="3" id="KW-1185">Reference proteome</keyword>
<organism evidence="2 3">
    <name type="scientific">Azospirillum ramasamyi</name>
    <dbReference type="NCBI Taxonomy" id="682998"/>
    <lineage>
        <taxon>Bacteria</taxon>
        <taxon>Pseudomonadati</taxon>
        <taxon>Pseudomonadota</taxon>
        <taxon>Alphaproteobacteria</taxon>
        <taxon>Rhodospirillales</taxon>
        <taxon>Azospirillaceae</taxon>
        <taxon>Azospirillum</taxon>
    </lineage>
</organism>
<accession>A0A2U9S582</accession>
<keyword evidence="1" id="KW-0732">Signal</keyword>
<dbReference type="Proteomes" id="UP000249605">
    <property type="component" value="Chromosome"/>
</dbReference>
<dbReference type="AlphaFoldDB" id="A0A2U9S582"/>
<sequence>MIRSYLPAVLLLVAGAAALPVAASGPGDPAEPVAAVFAPGTTLAEAMARVAAAGGTPLRAGPFANIVVARSAHPDFAASLYRHGAWLLLDPLLAGCADPRRLPS</sequence>
<evidence type="ECO:0000256" key="1">
    <source>
        <dbReference type="SAM" id="SignalP"/>
    </source>
</evidence>
<evidence type="ECO:0000313" key="2">
    <source>
        <dbReference type="EMBL" id="AWU94522.1"/>
    </source>
</evidence>
<reference evidence="2 3" key="1">
    <citation type="journal article" date="2019" name="Int. J. Syst. Evol. Microbiol.">
        <title>Azospirillum ramasamyi sp. nov., a novel diazotrophic bacterium isolated from fermented bovine products.</title>
        <authorList>
            <person name="Anandham R."/>
            <person name="Heo J."/>
            <person name="Krishnamoorthy R."/>
            <person name="SenthilKumar M."/>
            <person name="Gopal N.O."/>
            <person name="Kim S.J."/>
            <person name="Kwon S.W."/>
        </authorList>
    </citation>
    <scope>NUCLEOTIDE SEQUENCE [LARGE SCALE GENOMIC DNA]</scope>
    <source>
        <strain evidence="2 3">M2T2B2</strain>
    </source>
</reference>
<evidence type="ECO:0000313" key="3">
    <source>
        <dbReference type="Proteomes" id="UP000249605"/>
    </source>
</evidence>
<dbReference type="RefSeq" id="WP_111067138.1">
    <property type="nucleotide sequence ID" value="NZ_CP029829.1"/>
</dbReference>
<gene>
    <name evidence="2" type="ORF">DM194_09735</name>
</gene>
<feature type="signal peptide" evidence="1">
    <location>
        <begin position="1"/>
        <end position="23"/>
    </location>
</feature>